<reference evidence="4 5" key="1">
    <citation type="submission" date="2015-02" db="EMBL/GenBank/DDBJ databases">
        <title>Genome Sequence of Jannaschia aquimarina DSM28248, a member of the Roseobacter clade.</title>
        <authorList>
            <person name="Voget S."/>
            <person name="Daniel R."/>
        </authorList>
    </citation>
    <scope>NUCLEOTIDE SEQUENCE [LARGE SCALE GENOMIC DNA]</scope>
    <source>
        <strain evidence="4 5">GSW-M26</strain>
    </source>
</reference>
<feature type="compositionally biased region" description="Gly residues" evidence="3">
    <location>
        <begin position="199"/>
        <end position="216"/>
    </location>
</feature>
<dbReference type="Pfam" id="PF17963">
    <property type="entry name" value="Big_9"/>
    <property type="match status" value="1"/>
</dbReference>
<proteinExistence type="predicted"/>
<comment type="caution">
    <text evidence="4">The sequence shown here is derived from an EMBL/GenBank/DDBJ whole genome shotgun (WGS) entry which is preliminary data.</text>
</comment>
<dbReference type="Gene3D" id="2.60.40.2810">
    <property type="match status" value="1"/>
</dbReference>
<dbReference type="AlphaFoldDB" id="A0A0D1EJ73"/>
<accession>A0A0D1EJ73</accession>
<dbReference type="SUPFAM" id="SSF51120">
    <property type="entry name" value="beta-Roll"/>
    <property type="match status" value="2"/>
</dbReference>
<dbReference type="PATRIC" id="fig|935700.4.peg.2481"/>
<evidence type="ECO:0000313" key="4">
    <source>
        <dbReference type="EMBL" id="KIT15830.1"/>
    </source>
</evidence>
<evidence type="ECO:0000313" key="5">
    <source>
        <dbReference type="Proteomes" id="UP000032232"/>
    </source>
</evidence>
<protein>
    <submittedName>
        <fullName evidence="4">HlyA_3 protein</fullName>
    </submittedName>
</protein>
<comment type="subcellular location">
    <subcellularLocation>
        <location evidence="1">Secreted</location>
    </subcellularLocation>
</comment>
<dbReference type="InterPro" id="IPR001343">
    <property type="entry name" value="Hemolysn_Ca-bd"/>
</dbReference>
<dbReference type="InterPro" id="IPR050557">
    <property type="entry name" value="RTX_toxin/Mannuronan_C5-epim"/>
</dbReference>
<dbReference type="Gene3D" id="2.150.10.10">
    <property type="entry name" value="Serralysin-like metalloprotease, C-terminal"/>
    <property type="match status" value="1"/>
</dbReference>
<dbReference type="GO" id="GO:0005509">
    <property type="term" value="F:calcium ion binding"/>
    <property type="evidence" value="ECO:0007669"/>
    <property type="project" value="InterPro"/>
</dbReference>
<dbReference type="EMBL" id="JYFE01000042">
    <property type="protein sequence ID" value="KIT15830.1"/>
    <property type="molecule type" value="Genomic_DNA"/>
</dbReference>
<dbReference type="PANTHER" id="PTHR38340">
    <property type="entry name" value="S-LAYER PROTEIN"/>
    <property type="match status" value="1"/>
</dbReference>
<dbReference type="STRING" id="935700.jaqu_24100"/>
<evidence type="ECO:0000256" key="2">
    <source>
        <dbReference type="ARBA" id="ARBA00022525"/>
    </source>
</evidence>
<dbReference type="GO" id="GO:0005576">
    <property type="term" value="C:extracellular region"/>
    <property type="evidence" value="ECO:0007669"/>
    <property type="project" value="UniProtKB-SubCell"/>
</dbReference>
<evidence type="ECO:0000256" key="1">
    <source>
        <dbReference type="ARBA" id="ARBA00004613"/>
    </source>
</evidence>
<keyword evidence="2" id="KW-0964">Secreted</keyword>
<evidence type="ECO:0000256" key="3">
    <source>
        <dbReference type="SAM" id="MobiDB-lite"/>
    </source>
</evidence>
<dbReference type="Proteomes" id="UP000032232">
    <property type="component" value="Unassembled WGS sequence"/>
</dbReference>
<gene>
    <name evidence="4" type="primary">hlyA_3</name>
    <name evidence="4" type="ORF">jaqu_24100</name>
</gene>
<sequence>MPVSANYSFFGNGNWTLDAVGGAATDGGTLELLIPEGSTVEAAFLYQTTYSATVGGLSVTLEGEEVTGDEFTALGVNNNLQAWRADVTDLIDDLVGDGDDATIEIDVDASTTSLALDGYVLAVAYSNPDEAERSIVFLDGFSNSSGDTATVGFAEAVDTSVDGFEALLSLGIGFGFQGGSQDSEVDIDGRRLTSSAGGQDDGLGTNGGLVTVGGTGDDPANPADPFASANADPRLDDELYDLAQGNDVDGTPFIADGATSLVLNTRNASGDDNIFFVGLNILADARVDTDANDRPDARDDTAMTDEGVAIAAIDVLGNDVDADGDILAIAAFDAISANGSTIAENADGTLSYTPAAGFAGDDTFTYTVTDGELTDTATVTVTVEEDDDDPVVIEGQRLVDRDRDSLEVGADGNDTIYGLFGDDLLVGNGGNDRMFGGDGDDTLEGGDGDDLMNGGDGADELIGGDGNDRMKGGAGEDTVDGGAGNDRIWGGFDSDLLLVGEGDDNLRTGLGVVGDGAADTILVDVLANGDDFVFGFEGGLDRIDLNGFDATVSFENDNTVVALDGGGTITLFGLSEADFTAISGDIFV</sequence>
<dbReference type="Pfam" id="PF00353">
    <property type="entry name" value="HemolysinCabind"/>
    <property type="match status" value="2"/>
</dbReference>
<dbReference type="InterPro" id="IPR011049">
    <property type="entry name" value="Serralysin-like_metalloprot_C"/>
</dbReference>
<dbReference type="PANTHER" id="PTHR38340:SF1">
    <property type="entry name" value="S-LAYER PROTEIN"/>
    <property type="match status" value="1"/>
</dbReference>
<organism evidence="4 5">
    <name type="scientific">Jannaschia aquimarina</name>
    <dbReference type="NCBI Taxonomy" id="935700"/>
    <lineage>
        <taxon>Bacteria</taxon>
        <taxon>Pseudomonadati</taxon>
        <taxon>Pseudomonadota</taxon>
        <taxon>Alphaproteobacteria</taxon>
        <taxon>Rhodobacterales</taxon>
        <taxon>Roseobacteraceae</taxon>
        <taxon>Jannaschia</taxon>
    </lineage>
</organism>
<name>A0A0D1EJ73_9RHOB</name>
<feature type="region of interest" description="Disordered" evidence="3">
    <location>
        <begin position="191"/>
        <end position="232"/>
    </location>
</feature>
<dbReference type="PRINTS" id="PR00313">
    <property type="entry name" value="CABNDNGRPT"/>
</dbReference>
<keyword evidence="5" id="KW-1185">Reference proteome</keyword>